<evidence type="ECO:0008006" key="4">
    <source>
        <dbReference type="Google" id="ProtNLM"/>
    </source>
</evidence>
<organism evidence="2 3">
    <name type="scientific">Blautia producta</name>
    <dbReference type="NCBI Taxonomy" id="33035"/>
    <lineage>
        <taxon>Bacteria</taxon>
        <taxon>Bacillati</taxon>
        <taxon>Bacillota</taxon>
        <taxon>Clostridia</taxon>
        <taxon>Lachnospirales</taxon>
        <taxon>Lachnospiraceae</taxon>
        <taxon>Blautia</taxon>
    </lineage>
</organism>
<keyword evidence="1" id="KW-0812">Transmembrane</keyword>
<dbReference type="EMBL" id="CP039126">
    <property type="protein sequence ID" value="QMW76405.1"/>
    <property type="molecule type" value="Genomic_DNA"/>
</dbReference>
<feature type="transmembrane region" description="Helical" evidence="1">
    <location>
        <begin position="126"/>
        <end position="148"/>
    </location>
</feature>
<dbReference type="Proteomes" id="UP000515789">
    <property type="component" value="Chromosome"/>
</dbReference>
<dbReference type="GeneID" id="75052931"/>
<dbReference type="SUPFAM" id="SSF158560">
    <property type="entry name" value="BH3980-like"/>
    <property type="match status" value="1"/>
</dbReference>
<feature type="transmembrane region" description="Helical" evidence="1">
    <location>
        <begin position="168"/>
        <end position="186"/>
    </location>
</feature>
<dbReference type="PANTHER" id="PTHR41307:SF1">
    <property type="entry name" value="MEMBRANE PROTEIN"/>
    <property type="match status" value="1"/>
</dbReference>
<feature type="transmembrane region" description="Helical" evidence="1">
    <location>
        <begin position="93"/>
        <end position="114"/>
    </location>
</feature>
<dbReference type="RefSeq" id="WP_148360781.1">
    <property type="nucleotide sequence ID" value="NZ_AP031416.1"/>
</dbReference>
<keyword evidence="1" id="KW-1133">Transmembrane helix</keyword>
<name>A0A7G5MP62_9FIRM</name>
<accession>A0A7G5MP62</accession>
<feature type="transmembrane region" description="Helical" evidence="1">
    <location>
        <begin position="192"/>
        <end position="209"/>
    </location>
</feature>
<reference evidence="2 3" key="1">
    <citation type="submission" date="2019-04" db="EMBL/GenBank/DDBJ databases">
        <authorList>
            <person name="Schori C."/>
            <person name="Ahrens C."/>
        </authorList>
    </citation>
    <scope>NUCLEOTIDE SEQUENCE [LARGE SCALE GENOMIC DNA]</scope>
    <source>
        <strain evidence="2 3">DSM 2950</strain>
    </source>
</reference>
<evidence type="ECO:0000313" key="3">
    <source>
        <dbReference type="Proteomes" id="UP000515789"/>
    </source>
</evidence>
<evidence type="ECO:0000313" key="2">
    <source>
        <dbReference type="EMBL" id="QMW76405.1"/>
    </source>
</evidence>
<evidence type="ECO:0000256" key="1">
    <source>
        <dbReference type="SAM" id="Phobius"/>
    </source>
</evidence>
<gene>
    <name evidence="2" type="ORF">E5259_01655</name>
</gene>
<dbReference type="Gene3D" id="1.10.1900.10">
    <property type="entry name" value="c-terminal domain of poly(a) binding protein"/>
    <property type="match status" value="1"/>
</dbReference>
<dbReference type="AlphaFoldDB" id="A0A7G5MP62"/>
<keyword evidence="1" id="KW-0472">Membrane</keyword>
<dbReference type="PANTHER" id="PTHR41307">
    <property type="entry name" value="MEMBRANE PROTEIN-RELATED"/>
    <property type="match status" value="1"/>
</dbReference>
<proteinExistence type="predicted"/>
<protein>
    <recommendedName>
        <fullName evidence="4">DUF1129 family protein</fullName>
    </recommendedName>
</protein>
<sequence>MSRRTKLLMKENNDLSSQLRAEDNRVLTDMVVYIRGADISEYQQELVRRDITQMLIDGEQRGDTLEEIIGGDYKDFCDSVLNEVPHLTRAEKAVSFLGVVSVALAVLLGIQLLFSLMDLAGENGTWPYVLMTTGNITSLVLILCSALLLYSAITKNSFNTGFLRGKKLLFLLVLVLSACICINVFFNTVVLSLHVFVILVMILVLYMIYKITDAVS</sequence>